<evidence type="ECO:0000313" key="1">
    <source>
        <dbReference type="EMBL" id="MFC0199486.1"/>
    </source>
</evidence>
<dbReference type="RefSeq" id="WP_265505925.1">
    <property type="nucleotide sequence ID" value="NZ_JAOTBE010000006.1"/>
</dbReference>
<proteinExistence type="predicted"/>
<comment type="caution">
    <text evidence="1">The sequence shown here is derived from an EMBL/GenBank/DDBJ whole genome shotgun (WGS) entry which is preliminary data.</text>
</comment>
<dbReference type="Proteomes" id="UP001589795">
    <property type="component" value="Unassembled WGS sequence"/>
</dbReference>
<reference evidence="1 2" key="1">
    <citation type="submission" date="2024-09" db="EMBL/GenBank/DDBJ databases">
        <authorList>
            <person name="Sun Q."/>
            <person name="Mori K."/>
        </authorList>
    </citation>
    <scope>NUCLEOTIDE SEQUENCE [LARGE SCALE GENOMIC DNA]</scope>
    <source>
        <strain evidence="1 2">CCM 7904</strain>
    </source>
</reference>
<evidence type="ECO:0000313" key="2">
    <source>
        <dbReference type="Proteomes" id="UP001589795"/>
    </source>
</evidence>
<protein>
    <recommendedName>
        <fullName evidence="3">Secreted protein</fullName>
    </recommendedName>
</protein>
<accession>A0ABV6CFH5</accession>
<dbReference type="EMBL" id="JBHLWQ010000043">
    <property type="protein sequence ID" value="MFC0199486.1"/>
    <property type="molecule type" value="Genomic_DNA"/>
</dbReference>
<name>A0ABV6CFH5_9RHOB</name>
<organism evidence="1 2">
    <name type="scientific">Paracoccus rhizosphaerae</name>
    <dbReference type="NCBI Taxonomy" id="1133347"/>
    <lineage>
        <taxon>Bacteria</taxon>
        <taxon>Pseudomonadati</taxon>
        <taxon>Pseudomonadota</taxon>
        <taxon>Alphaproteobacteria</taxon>
        <taxon>Rhodobacterales</taxon>
        <taxon>Paracoccaceae</taxon>
        <taxon>Paracoccus</taxon>
    </lineage>
</organism>
<evidence type="ECO:0008006" key="3">
    <source>
        <dbReference type="Google" id="ProtNLM"/>
    </source>
</evidence>
<sequence length="112" mass="11647">MFRPVPLVLILVVMLTSVGLGAARGTVRQGTEVVLCTGHGVVVTVLPGDQGRTAHLCPDMALAMLAAIGAPDVVLPQRILVALAAPLTRRSRAAGVRRTTIRVRDPPAVLVA</sequence>
<keyword evidence="2" id="KW-1185">Reference proteome</keyword>
<gene>
    <name evidence="1" type="ORF">ACFFIZ_03945</name>
</gene>